<gene>
    <name evidence="9 12" type="primary">xylB</name>
    <name evidence="12" type="ORF">GBA63_16245</name>
</gene>
<dbReference type="InterPro" id="IPR000577">
    <property type="entry name" value="Carb_kinase_FGGY"/>
</dbReference>
<keyword evidence="7 9" id="KW-0119">Carbohydrate metabolism</keyword>
<dbReference type="Proteomes" id="UP000501452">
    <property type="component" value="Chromosome"/>
</dbReference>
<accession>A0A6G8QC58</accession>
<evidence type="ECO:0000256" key="4">
    <source>
        <dbReference type="ARBA" id="ARBA00022741"/>
    </source>
</evidence>
<evidence type="ECO:0000259" key="11">
    <source>
        <dbReference type="Pfam" id="PF02782"/>
    </source>
</evidence>
<comment type="similarity">
    <text evidence="1 8">Belongs to the FGGY kinase family.</text>
</comment>
<dbReference type="Pfam" id="PF00370">
    <property type="entry name" value="FGGY_N"/>
    <property type="match status" value="1"/>
</dbReference>
<feature type="domain" description="Carbohydrate kinase FGGY C-terminal" evidence="11">
    <location>
        <begin position="251"/>
        <end position="439"/>
    </location>
</feature>
<comment type="catalytic activity">
    <reaction evidence="9">
        <text>D-xylulose + ATP = D-xylulose 5-phosphate + ADP + H(+)</text>
        <dbReference type="Rhea" id="RHEA:10964"/>
        <dbReference type="ChEBI" id="CHEBI:15378"/>
        <dbReference type="ChEBI" id="CHEBI:17140"/>
        <dbReference type="ChEBI" id="CHEBI:30616"/>
        <dbReference type="ChEBI" id="CHEBI:57737"/>
        <dbReference type="ChEBI" id="CHEBI:456216"/>
        <dbReference type="EC" id="2.7.1.17"/>
    </reaction>
</comment>
<dbReference type="Gene3D" id="3.30.420.40">
    <property type="match status" value="2"/>
</dbReference>
<dbReference type="InterPro" id="IPR006000">
    <property type="entry name" value="Xylulokinase"/>
</dbReference>
<dbReference type="InterPro" id="IPR043129">
    <property type="entry name" value="ATPase_NBD"/>
</dbReference>
<organism evidence="12 13">
    <name type="scientific">Rubrobacter tropicus</name>
    <dbReference type="NCBI Taxonomy" id="2653851"/>
    <lineage>
        <taxon>Bacteria</taxon>
        <taxon>Bacillati</taxon>
        <taxon>Actinomycetota</taxon>
        <taxon>Rubrobacteria</taxon>
        <taxon>Rubrobacterales</taxon>
        <taxon>Rubrobacteraceae</taxon>
        <taxon>Rubrobacter</taxon>
    </lineage>
</organism>
<dbReference type="PANTHER" id="PTHR43095">
    <property type="entry name" value="SUGAR KINASE"/>
    <property type="match status" value="1"/>
</dbReference>
<dbReference type="CDD" id="cd07808">
    <property type="entry name" value="ASKHA_NBD_FGGY_EcXK-like"/>
    <property type="match status" value="1"/>
</dbReference>
<keyword evidence="5 8" id="KW-0418">Kinase</keyword>
<evidence type="ECO:0000256" key="7">
    <source>
        <dbReference type="ARBA" id="ARBA00023277"/>
    </source>
</evidence>
<dbReference type="PANTHER" id="PTHR43095:SF5">
    <property type="entry name" value="XYLULOSE KINASE"/>
    <property type="match status" value="1"/>
</dbReference>
<protein>
    <recommendedName>
        <fullName evidence="9">Xylulose kinase</fullName>
        <shortName evidence="9">Xylulokinase</shortName>
        <ecNumber evidence="9">2.7.1.17</ecNumber>
    </recommendedName>
</protein>
<dbReference type="GO" id="GO:0005524">
    <property type="term" value="F:ATP binding"/>
    <property type="evidence" value="ECO:0007669"/>
    <property type="project" value="UniProtKB-KW"/>
</dbReference>
<keyword evidence="3 8" id="KW-0808">Transferase</keyword>
<dbReference type="InterPro" id="IPR050406">
    <property type="entry name" value="FGGY_Carb_Kinase"/>
</dbReference>
<dbReference type="SUPFAM" id="SSF53067">
    <property type="entry name" value="Actin-like ATPase domain"/>
    <property type="match status" value="2"/>
</dbReference>
<dbReference type="NCBIfam" id="TIGR01312">
    <property type="entry name" value="XylB"/>
    <property type="match status" value="1"/>
</dbReference>
<dbReference type="InterPro" id="IPR018483">
    <property type="entry name" value="Carb_kinase_FGGY_CS"/>
</dbReference>
<evidence type="ECO:0000256" key="3">
    <source>
        <dbReference type="ARBA" id="ARBA00022679"/>
    </source>
</evidence>
<proteinExistence type="inferred from homology"/>
<dbReference type="PROSITE" id="PS00445">
    <property type="entry name" value="FGGY_KINASES_2"/>
    <property type="match status" value="1"/>
</dbReference>
<dbReference type="InterPro" id="IPR018485">
    <property type="entry name" value="FGGY_C"/>
</dbReference>
<dbReference type="GO" id="GO:0042732">
    <property type="term" value="P:D-xylose metabolic process"/>
    <property type="evidence" value="ECO:0007669"/>
    <property type="project" value="UniProtKB-KW"/>
</dbReference>
<dbReference type="EMBL" id="CP045119">
    <property type="protein sequence ID" value="QIN84022.1"/>
    <property type="molecule type" value="Genomic_DNA"/>
</dbReference>
<evidence type="ECO:0000256" key="8">
    <source>
        <dbReference type="RuleBase" id="RU003733"/>
    </source>
</evidence>
<evidence type="ECO:0000313" key="12">
    <source>
        <dbReference type="EMBL" id="QIN84022.1"/>
    </source>
</evidence>
<sequence>MLLGLDLGTGSVKALLLAEDGSVCGESSAPYPVNATRSGWAESAPGDWWDAVVGAARSAVGGRGDEVAAIGLSGQMHGVVLSDGDGLPLRPAVLWADTRSGEELAAYRDLDERLRRGLANPPAVGMAGPSLLWLRRHEPEAYGAASWALQPKDWLRLRLTGEAAAEPSDASATLLYDLLSDDWACSVVETLGLRADLLAPLVPSGGAAGALARDAAEALGLRAGLPVAAGAADTAAAMLGVGLSRPGPVQLTVGTGAQIFSPKAEPVPDPRERTHLYRAAAPGLWYSMAAIQNSGLALEWARKVLGATWKEVYEEAFSVPPGAKGVTFLPYLSGERTPRFDPAARGAWTGLGLDHTRGHLLRAALEGVAFALREGLEALVEAGTPAPELRLAGGGSGGDRGEQWRQLLADVLGRPLRLLSGSVAPVASARGAALLAGLASGVFEKWEDMLSLAPDPGETVQPGAQKSAYEEAYGRYRELYPV</sequence>
<evidence type="ECO:0000256" key="9">
    <source>
        <dbReference type="RuleBase" id="RU364073"/>
    </source>
</evidence>
<name>A0A6G8QC58_9ACTN</name>
<evidence type="ECO:0000256" key="6">
    <source>
        <dbReference type="ARBA" id="ARBA00022840"/>
    </source>
</evidence>
<dbReference type="GO" id="GO:0004856">
    <property type="term" value="F:D-xylulokinase activity"/>
    <property type="evidence" value="ECO:0007669"/>
    <property type="project" value="UniProtKB-EC"/>
</dbReference>
<keyword evidence="13" id="KW-1185">Reference proteome</keyword>
<evidence type="ECO:0000256" key="2">
    <source>
        <dbReference type="ARBA" id="ARBA00022629"/>
    </source>
</evidence>
<keyword evidence="6 9" id="KW-0067">ATP-binding</keyword>
<dbReference type="KEGG" id="rub:GBA63_16245"/>
<keyword evidence="4 9" id="KW-0547">Nucleotide-binding</keyword>
<dbReference type="RefSeq" id="WP_166177834.1">
    <property type="nucleotide sequence ID" value="NZ_CP045119.1"/>
</dbReference>
<reference evidence="12 13" key="1">
    <citation type="submission" date="2019-10" db="EMBL/GenBank/DDBJ databases">
        <title>Rubrobacter sp nov SCSIO 52090 isolated from a deep-sea sediment in the South China Sea.</title>
        <authorList>
            <person name="Chen R.W."/>
        </authorList>
    </citation>
    <scope>NUCLEOTIDE SEQUENCE [LARGE SCALE GENOMIC DNA]</scope>
    <source>
        <strain evidence="12 13">SCSIO 52909</strain>
    </source>
</reference>
<dbReference type="GO" id="GO:0005997">
    <property type="term" value="P:xylulose metabolic process"/>
    <property type="evidence" value="ECO:0007669"/>
    <property type="project" value="InterPro"/>
</dbReference>
<dbReference type="PIRSF" id="PIRSF000538">
    <property type="entry name" value="GlpK"/>
    <property type="match status" value="1"/>
</dbReference>
<feature type="domain" description="Carbohydrate kinase FGGY N-terminal" evidence="10">
    <location>
        <begin position="1"/>
        <end position="240"/>
    </location>
</feature>
<dbReference type="Pfam" id="PF02782">
    <property type="entry name" value="FGGY_C"/>
    <property type="match status" value="1"/>
</dbReference>
<evidence type="ECO:0000256" key="5">
    <source>
        <dbReference type="ARBA" id="ARBA00022777"/>
    </source>
</evidence>
<evidence type="ECO:0000256" key="1">
    <source>
        <dbReference type="ARBA" id="ARBA00009156"/>
    </source>
</evidence>
<dbReference type="InterPro" id="IPR018484">
    <property type="entry name" value="FGGY_N"/>
</dbReference>
<evidence type="ECO:0000259" key="10">
    <source>
        <dbReference type="Pfam" id="PF00370"/>
    </source>
</evidence>
<keyword evidence="2 9" id="KW-0859">Xylose metabolism</keyword>
<dbReference type="AlphaFoldDB" id="A0A6G8QC58"/>
<dbReference type="EC" id="2.7.1.17" evidence="9"/>
<evidence type="ECO:0000313" key="13">
    <source>
        <dbReference type="Proteomes" id="UP000501452"/>
    </source>
</evidence>